<dbReference type="AlphaFoldDB" id="A0A1H4C2A0"/>
<name>A0A1H4C2A0_9BACE</name>
<gene>
    <name evidence="8" type="ORF">SAMN04487924_10817</name>
</gene>
<evidence type="ECO:0000313" key="9">
    <source>
        <dbReference type="Proteomes" id="UP000183040"/>
    </source>
</evidence>
<dbReference type="Pfam" id="PF07980">
    <property type="entry name" value="SusD_RagB"/>
    <property type="match status" value="1"/>
</dbReference>
<proteinExistence type="inferred from homology"/>
<feature type="domain" description="SusD-like N-terminal" evidence="7">
    <location>
        <begin position="21"/>
        <end position="222"/>
    </location>
</feature>
<dbReference type="PROSITE" id="PS51257">
    <property type="entry name" value="PROKAR_LIPOPROTEIN"/>
    <property type="match status" value="1"/>
</dbReference>
<comment type="subcellular location">
    <subcellularLocation>
        <location evidence="1">Cell outer membrane</location>
    </subcellularLocation>
</comment>
<dbReference type="EMBL" id="FNRP01000008">
    <property type="protein sequence ID" value="SEA54541.1"/>
    <property type="molecule type" value="Genomic_DNA"/>
</dbReference>
<feature type="domain" description="RagB/SusD" evidence="6">
    <location>
        <begin position="385"/>
        <end position="468"/>
    </location>
</feature>
<keyword evidence="5" id="KW-0998">Cell outer membrane</keyword>
<evidence type="ECO:0000256" key="3">
    <source>
        <dbReference type="ARBA" id="ARBA00022729"/>
    </source>
</evidence>
<dbReference type="SUPFAM" id="SSF48452">
    <property type="entry name" value="TPR-like"/>
    <property type="match status" value="1"/>
</dbReference>
<keyword evidence="3" id="KW-0732">Signal</keyword>
<evidence type="ECO:0000256" key="2">
    <source>
        <dbReference type="ARBA" id="ARBA00006275"/>
    </source>
</evidence>
<evidence type="ECO:0000256" key="4">
    <source>
        <dbReference type="ARBA" id="ARBA00023136"/>
    </source>
</evidence>
<evidence type="ECO:0000259" key="6">
    <source>
        <dbReference type="Pfam" id="PF07980"/>
    </source>
</evidence>
<dbReference type="InterPro" id="IPR033985">
    <property type="entry name" value="SusD-like_N"/>
</dbReference>
<evidence type="ECO:0000256" key="5">
    <source>
        <dbReference type="ARBA" id="ARBA00023237"/>
    </source>
</evidence>
<dbReference type="RefSeq" id="WP_074705938.1">
    <property type="nucleotide sequence ID" value="NZ_CAKOCS010000060.1"/>
</dbReference>
<sequence>MKKYILILLTSVVTLSSCSDWFDVTSGSEIREKDHYSTLAGFQQSLIGCYISMTDNALYGKELSWYAIEILGHQFNPVTSNSSNSREMQEYEKFNYDHTQIFSDIENIWAKAYSVIANANEALTNMEGQESSLNEVYYHVIKGELLAIRAYIHFDLLRLYGYGDWKNRSAELNSKKTIPYVTTLSSIPTPQRTGKETLQMIINDLEAAEKLLKEYDPITKKHPASYYTSIDADGFFKDRTLRLNYYAVKALEARVYLWEGSKESIDKALNATEEIITAIGDNGIVMDDMYTYSYLLPEISQSNRSLASEALFSLNVSDVTSKITSYIIPNFVNTDYTAMYISPTDVENIYEGINSDVRFTQMLDQTQSDSRGYVPMKIHQASLDGFNKNRLSLIRLPEIFYIAAECYATSATPNLDMALQRLNKIRENRGISTPLENLNADQIIKEIQKEYHKEFISEGVMFYYYKRTGCKSIPNYSEEMTDTQYLLPYPTFEIQSGRVQ</sequence>
<keyword evidence="4" id="KW-0472">Membrane</keyword>
<dbReference type="InterPro" id="IPR011990">
    <property type="entry name" value="TPR-like_helical_dom_sf"/>
</dbReference>
<evidence type="ECO:0000259" key="7">
    <source>
        <dbReference type="Pfam" id="PF14322"/>
    </source>
</evidence>
<accession>A0A1H4C2A0</accession>
<dbReference type="GO" id="GO:0009279">
    <property type="term" value="C:cell outer membrane"/>
    <property type="evidence" value="ECO:0007669"/>
    <property type="project" value="UniProtKB-SubCell"/>
</dbReference>
<dbReference type="Gene3D" id="1.25.40.390">
    <property type="match status" value="1"/>
</dbReference>
<organism evidence="8 9">
    <name type="scientific">Bacteroides xylanisolvens</name>
    <dbReference type="NCBI Taxonomy" id="371601"/>
    <lineage>
        <taxon>Bacteria</taxon>
        <taxon>Pseudomonadati</taxon>
        <taxon>Bacteroidota</taxon>
        <taxon>Bacteroidia</taxon>
        <taxon>Bacteroidales</taxon>
        <taxon>Bacteroidaceae</taxon>
        <taxon>Bacteroides</taxon>
    </lineage>
</organism>
<dbReference type="Proteomes" id="UP000183040">
    <property type="component" value="Unassembled WGS sequence"/>
</dbReference>
<dbReference type="Pfam" id="PF14322">
    <property type="entry name" value="SusD-like_3"/>
    <property type="match status" value="1"/>
</dbReference>
<evidence type="ECO:0000313" key="8">
    <source>
        <dbReference type="EMBL" id="SEA54541.1"/>
    </source>
</evidence>
<dbReference type="InterPro" id="IPR012944">
    <property type="entry name" value="SusD_RagB_dom"/>
</dbReference>
<protein>
    <submittedName>
        <fullName evidence="8">SusD family protein</fullName>
    </submittedName>
</protein>
<reference evidence="8 9" key="1">
    <citation type="submission" date="2016-10" db="EMBL/GenBank/DDBJ databases">
        <authorList>
            <person name="de Groot N.N."/>
        </authorList>
    </citation>
    <scope>NUCLEOTIDE SEQUENCE [LARGE SCALE GENOMIC DNA]</scope>
    <source>
        <strain evidence="8 9">NLAE-zl-G339</strain>
    </source>
</reference>
<evidence type="ECO:0000256" key="1">
    <source>
        <dbReference type="ARBA" id="ARBA00004442"/>
    </source>
</evidence>
<comment type="similarity">
    <text evidence="2">Belongs to the SusD family.</text>
</comment>